<sequence length="85" mass="9329">MSGGTPVNGARRAIAMQRMPRISSAGRLGVGCLDAGWLAVGWLGVGWLGIGWREACMGSTWKFFRDGGPIRSRQLTHRPLYRISR</sequence>
<reference evidence="1 2" key="1">
    <citation type="submission" date="2017-09" db="EMBL/GenBank/DDBJ databases">
        <title>Genomic, metabolic, and phenotypic characteristics of bacterial isolates from the natural microbiome of the model nematode Caenorhabditis elegans.</title>
        <authorList>
            <person name="Zimmermann J."/>
            <person name="Obeng N."/>
            <person name="Yang W."/>
            <person name="Obeng O."/>
            <person name="Kissoyan K."/>
            <person name="Pees B."/>
            <person name="Dirksen P."/>
            <person name="Hoppner M."/>
            <person name="Franke A."/>
            <person name="Rosenstiel P."/>
            <person name="Leippe M."/>
            <person name="Dierking K."/>
            <person name="Kaleta C."/>
            <person name="Schulenburg H."/>
        </authorList>
    </citation>
    <scope>NUCLEOTIDE SEQUENCE [LARGE SCALE GENOMIC DNA]</scope>
    <source>
        <strain evidence="1 2">MYb73</strain>
    </source>
</reference>
<accession>A0A2S0ICH2</accession>
<name>A0A2S0ICH2_9BURK</name>
<dbReference type="Proteomes" id="UP000239477">
    <property type="component" value="Chromosome"/>
</dbReference>
<keyword evidence="2" id="KW-1185">Reference proteome</keyword>
<dbReference type="AlphaFoldDB" id="A0A2S0ICH2"/>
<dbReference type="EMBL" id="CP023270">
    <property type="protein sequence ID" value="AVJ29684.1"/>
    <property type="molecule type" value="Genomic_DNA"/>
</dbReference>
<organism evidence="1 2">
    <name type="scientific">Achromobacter spanius</name>
    <dbReference type="NCBI Taxonomy" id="217203"/>
    <lineage>
        <taxon>Bacteria</taxon>
        <taxon>Pseudomonadati</taxon>
        <taxon>Pseudomonadota</taxon>
        <taxon>Betaproteobacteria</taxon>
        <taxon>Burkholderiales</taxon>
        <taxon>Alcaligenaceae</taxon>
        <taxon>Achromobacter</taxon>
    </lineage>
</organism>
<evidence type="ECO:0000313" key="2">
    <source>
        <dbReference type="Proteomes" id="UP000239477"/>
    </source>
</evidence>
<gene>
    <name evidence="1" type="ORF">CLM73_22720</name>
</gene>
<evidence type="ECO:0000313" key="1">
    <source>
        <dbReference type="EMBL" id="AVJ29684.1"/>
    </source>
</evidence>
<protein>
    <submittedName>
        <fullName evidence="1">Uncharacterized protein</fullName>
    </submittedName>
</protein>
<proteinExistence type="predicted"/>